<feature type="non-terminal residue" evidence="1">
    <location>
        <position position="1"/>
    </location>
</feature>
<evidence type="ECO:0000313" key="2">
    <source>
        <dbReference type="Proteomes" id="UP000789860"/>
    </source>
</evidence>
<keyword evidence="2" id="KW-1185">Reference proteome</keyword>
<dbReference type="EMBL" id="CAJVPM010005591">
    <property type="protein sequence ID" value="CAG8525877.1"/>
    <property type="molecule type" value="Genomic_DNA"/>
</dbReference>
<comment type="caution">
    <text evidence="1">The sequence shown here is derived from an EMBL/GenBank/DDBJ whole genome shotgun (WGS) entry which is preliminary data.</text>
</comment>
<name>A0ACA9LEC1_9GLOM</name>
<accession>A0ACA9LEC1</accession>
<organism evidence="1 2">
    <name type="scientific">Scutellospora calospora</name>
    <dbReference type="NCBI Taxonomy" id="85575"/>
    <lineage>
        <taxon>Eukaryota</taxon>
        <taxon>Fungi</taxon>
        <taxon>Fungi incertae sedis</taxon>
        <taxon>Mucoromycota</taxon>
        <taxon>Glomeromycotina</taxon>
        <taxon>Glomeromycetes</taxon>
        <taxon>Diversisporales</taxon>
        <taxon>Gigasporaceae</taxon>
        <taxon>Scutellospora</taxon>
    </lineage>
</organism>
<gene>
    <name evidence="1" type="ORF">SCALOS_LOCUS4256</name>
</gene>
<evidence type="ECO:0000313" key="1">
    <source>
        <dbReference type="EMBL" id="CAG8525877.1"/>
    </source>
</evidence>
<proteinExistence type="predicted"/>
<dbReference type="Proteomes" id="UP000789860">
    <property type="component" value="Unassembled WGS sequence"/>
</dbReference>
<sequence>FDSDKLSFNQQSYRMTNEYREENTPDHIELIEPSINISNGSNSKVYNNTNHIEISGFISVSATIFQGTSVDSYIQIKQLYTLINEKKDEINKMLDSKSVYAIGPYFQSGYSVLSIACYVTKPLNKFLINELLNLFDNMYEIIEINNEGINNEAIIQDKVPSDGEDRSNSENSSVKNDQFIQVVSTAKAKEDEDFQSFEINALCQV</sequence>
<reference evidence="1" key="1">
    <citation type="submission" date="2021-06" db="EMBL/GenBank/DDBJ databases">
        <authorList>
            <person name="Kallberg Y."/>
            <person name="Tangrot J."/>
            <person name="Rosling A."/>
        </authorList>
    </citation>
    <scope>NUCLEOTIDE SEQUENCE</scope>
    <source>
        <strain evidence="1">AU212A</strain>
    </source>
</reference>
<protein>
    <submittedName>
        <fullName evidence="1">4865_t:CDS:1</fullName>
    </submittedName>
</protein>